<dbReference type="GO" id="GO:0005737">
    <property type="term" value="C:cytoplasm"/>
    <property type="evidence" value="ECO:0000318"/>
    <property type="project" value="GO_Central"/>
</dbReference>
<dbReference type="FunFam" id="3.30.420.10:FF:000046">
    <property type="entry name" value="Three prime repair exonuclease 1"/>
    <property type="match status" value="1"/>
</dbReference>
<dbReference type="eggNOG" id="KOG4793">
    <property type="taxonomic scope" value="Eukaryota"/>
</dbReference>
<dbReference type="GO" id="GO:0046872">
    <property type="term" value="F:metal ion binding"/>
    <property type="evidence" value="ECO:0007669"/>
    <property type="project" value="UniProtKB-KW"/>
</dbReference>
<dbReference type="HOGENOM" id="CLU_067419_1_0_1"/>
<evidence type="ECO:0000256" key="3">
    <source>
        <dbReference type="ARBA" id="ARBA00004123"/>
    </source>
</evidence>
<evidence type="ECO:0000256" key="9">
    <source>
        <dbReference type="ARBA" id="ARBA00022842"/>
    </source>
</evidence>
<dbReference type="SUPFAM" id="SSF53098">
    <property type="entry name" value="Ribonuclease H-like"/>
    <property type="match status" value="1"/>
</dbReference>
<dbReference type="SMART" id="SM00479">
    <property type="entry name" value="EXOIII"/>
    <property type="match status" value="1"/>
</dbReference>
<dbReference type="Pfam" id="PF00929">
    <property type="entry name" value="RNase_T"/>
    <property type="match status" value="1"/>
</dbReference>
<dbReference type="GO" id="GO:0005634">
    <property type="term" value="C:nucleus"/>
    <property type="evidence" value="ECO:0007669"/>
    <property type="project" value="UniProtKB-SubCell"/>
</dbReference>
<dbReference type="InterPro" id="IPR036397">
    <property type="entry name" value="RNaseH_sf"/>
</dbReference>
<reference evidence="13" key="2">
    <citation type="submission" date="2025-08" db="UniProtKB">
        <authorList>
            <consortium name="Ensembl"/>
        </authorList>
    </citation>
    <scope>IDENTIFICATION</scope>
</reference>
<accession>G1KMX5</accession>
<dbReference type="Gene3D" id="3.30.420.10">
    <property type="entry name" value="Ribonuclease H-like superfamily/Ribonuclease H"/>
    <property type="match status" value="1"/>
</dbReference>
<keyword evidence="6" id="KW-0479">Metal-binding</keyword>
<dbReference type="AlphaFoldDB" id="G1KMX5"/>
<dbReference type="GO" id="GO:0008311">
    <property type="term" value="F:double-stranded DNA 3'-5' DNA exonuclease activity"/>
    <property type="evidence" value="ECO:0007669"/>
    <property type="project" value="UniProtKB-EC"/>
</dbReference>
<evidence type="ECO:0000256" key="2">
    <source>
        <dbReference type="ARBA" id="ARBA00001946"/>
    </source>
</evidence>
<proteinExistence type="inferred from homology"/>
<dbReference type="Proteomes" id="UP000001646">
    <property type="component" value="Chromosome 2"/>
</dbReference>
<protein>
    <recommendedName>
        <fullName evidence="4">exodeoxyribonuclease III</fullName>
        <ecNumber evidence="4">3.1.11.2</ecNumber>
    </recommendedName>
</protein>
<dbReference type="PANTHER" id="PTHR13058">
    <property type="entry name" value="THREE PRIME REPAIR EXONUCLEASE 1, 2"/>
    <property type="match status" value="1"/>
</dbReference>
<dbReference type="GeneTree" id="ENSGT00390000012715"/>
<evidence type="ECO:0000259" key="12">
    <source>
        <dbReference type="SMART" id="SM00479"/>
    </source>
</evidence>
<keyword evidence="14" id="KW-1185">Reference proteome</keyword>
<dbReference type="InParanoid" id="G1KMX5"/>
<comment type="subcellular location">
    <subcellularLocation>
        <location evidence="3">Nucleus</location>
    </subcellularLocation>
</comment>
<feature type="domain" description="Exonuclease" evidence="12">
    <location>
        <begin position="88"/>
        <end position="283"/>
    </location>
</feature>
<dbReference type="Ensembl" id="ENSACAT00000012909.3">
    <property type="protein sequence ID" value="ENSACAP00000012653.3"/>
    <property type="gene ID" value="ENSACAG00000012912.3"/>
</dbReference>
<comment type="catalytic activity">
    <reaction evidence="1">
        <text>Exonucleolytic cleavage in the 3'- to 5'-direction to yield nucleoside 5'-phosphates.</text>
        <dbReference type="EC" id="3.1.11.2"/>
    </reaction>
</comment>
<dbReference type="CDD" id="cd06136">
    <property type="entry name" value="TREX1_2"/>
    <property type="match status" value="1"/>
</dbReference>
<evidence type="ECO:0000313" key="13">
    <source>
        <dbReference type="Ensembl" id="ENSACAP00000012653.3"/>
    </source>
</evidence>
<dbReference type="Bgee" id="ENSACAG00000012912">
    <property type="expression patterns" value="Expressed in lung and 11 other cell types or tissues"/>
</dbReference>
<dbReference type="STRING" id="28377.ENSACAP00000012653"/>
<dbReference type="GO" id="GO:0003677">
    <property type="term" value="F:DNA binding"/>
    <property type="evidence" value="ECO:0007669"/>
    <property type="project" value="UniProtKB-ARBA"/>
</dbReference>
<dbReference type="PANTHER" id="PTHR13058:SF24">
    <property type="entry name" value="THREE PRIME REPAIR EXONUCLEASE 2"/>
    <property type="match status" value="1"/>
</dbReference>
<evidence type="ECO:0000256" key="6">
    <source>
        <dbReference type="ARBA" id="ARBA00022723"/>
    </source>
</evidence>
<evidence type="ECO:0000256" key="1">
    <source>
        <dbReference type="ARBA" id="ARBA00000493"/>
    </source>
</evidence>
<evidence type="ECO:0000256" key="10">
    <source>
        <dbReference type="ARBA" id="ARBA00023242"/>
    </source>
</evidence>
<dbReference type="GO" id="GO:0006308">
    <property type="term" value="P:DNA catabolic process"/>
    <property type="evidence" value="ECO:0000318"/>
    <property type="project" value="GO_Central"/>
</dbReference>
<dbReference type="EC" id="3.1.11.2" evidence="4"/>
<keyword evidence="10" id="KW-0539">Nucleus</keyword>
<evidence type="ECO:0000256" key="11">
    <source>
        <dbReference type="ARBA" id="ARBA00025769"/>
    </source>
</evidence>
<dbReference type="InterPro" id="IPR040393">
    <property type="entry name" value="TREX1/2"/>
</dbReference>
<comment type="cofactor">
    <cofactor evidence="2">
        <name>Mg(2+)</name>
        <dbReference type="ChEBI" id="CHEBI:18420"/>
    </cofactor>
</comment>
<organism evidence="13 14">
    <name type="scientific">Anolis carolinensis</name>
    <name type="common">Green anole</name>
    <name type="synonym">American chameleon</name>
    <dbReference type="NCBI Taxonomy" id="28377"/>
    <lineage>
        <taxon>Eukaryota</taxon>
        <taxon>Metazoa</taxon>
        <taxon>Chordata</taxon>
        <taxon>Craniata</taxon>
        <taxon>Vertebrata</taxon>
        <taxon>Euteleostomi</taxon>
        <taxon>Lepidosauria</taxon>
        <taxon>Squamata</taxon>
        <taxon>Bifurcata</taxon>
        <taxon>Unidentata</taxon>
        <taxon>Episquamata</taxon>
        <taxon>Toxicofera</taxon>
        <taxon>Iguania</taxon>
        <taxon>Dactyloidae</taxon>
        <taxon>Anolis</taxon>
    </lineage>
</organism>
<evidence type="ECO:0000256" key="5">
    <source>
        <dbReference type="ARBA" id="ARBA00022722"/>
    </source>
</evidence>
<dbReference type="InterPro" id="IPR012337">
    <property type="entry name" value="RNaseH-like_sf"/>
</dbReference>
<reference evidence="13" key="3">
    <citation type="submission" date="2025-09" db="UniProtKB">
        <authorList>
            <consortium name="Ensembl"/>
        </authorList>
    </citation>
    <scope>IDENTIFICATION</scope>
</reference>
<name>G1KMX5_ANOCA</name>
<keyword evidence="7" id="KW-0378">Hydrolase</keyword>
<dbReference type="GO" id="GO:0008296">
    <property type="term" value="F:3'-5'-DNA exonuclease activity"/>
    <property type="evidence" value="ECO:0000318"/>
    <property type="project" value="GO_Central"/>
</dbReference>
<evidence type="ECO:0000313" key="14">
    <source>
        <dbReference type="Proteomes" id="UP000001646"/>
    </source>
</evidence>
<sequence length="306" mass="34033">MSSSAKMGKGLYLLQRPAIKGLDMGTTTPPISPLPALGPPLLSNPALQTDRHSPRTCPGTALSFSEQFWQRWDHCSRWAMAVPQDFQTFVFLDIETTGLPRDWPRMAELCLFAVHRRSLLLSLPNDALTPQELLPRIIDKLTLCIDPQKPFTPGAEEITGLSNQNLEENCKQDLNSAVVEALRGFLCRQAGPVCLVAHNGLGFDFPLLHTELQRVGTKLSLDMGCLDTLLALRALVKGAHGGYQLGNMYRYFYGQDPVRSHSAEGDVITLLLVFLARAPELIEWASRNACPWKEIRPMYQPSIGRN</sequence>
<comment type="similarity">
    <text evidence="11">Belongs to the exonuclease superfamily. TREX family.</text>
</comment>
<keyword evidence="8" id="KW-0269">Exonuclease</keyword>
<evidence type="ECO:0000256" key="8">
    <source>
        <dbReference type="ARBA" id="ARBA00022839"/>
    </source>
</evidence>
<keyword evidence="5" id="KW-0540">Nuclease</keyword>
<keyword evidence="9" id="KW-0460">Magnesium</keyword>
<evidence type="ECO:0000256" key="7">
    <source>
        <dbReference type="ARBA" id="ARBA00022801"/>
    </source>
</evidence>
<dbReference type="InterPro" id="IPR013520">
    <property type="entry name" value="Ribonucl_H"/>
</dbReference>
<gene>
    <name evidence="13" type="primary">trex2</name>
</gene>
<evidence type="ECO:0000256" key="4">
    <source>
        <dbReference type="ARBA" id="ARBA00012115"/>
    </source>
</evidence>
<dbReference type="GO" id="GO:0006281">
    <property type="term" value="P:DNA repair"/>
    <property type="evidence" value="ECO:0007669"/>
    <property type="project" value="UniProtKB-ARBA"/>
</dbReference>
<reference evidence="13 14" key="1">
    <citation type="submission" date="2009-12" db="EMBL/GenBank/DDBJ databases">
        <title>The Genome Sequence of Anolis carolinensis (Green Anole Lizard).</title>
        <authorList>
            <consortium name="The Genome Sequencing Platform"/>
            <person name="Di Palma F."/>
            <person name="Alfoldi J."/>
            <person name="Heiman D."/>
            <person name="Young S."/>
            <person name="Grabherr M."/>
            <person name="Johnson J."/>
            <person name="Lander E.S."/>
            <person name="Lindblad-Toh K."/>
        </authorList>
    </citation>
    <scope>NUCLEOTIDE SEQUENCE [LARGE SCALE GENOMIC DNA]</scope>
    <source>
        <strain evidence="13 14">JBL SC #1</strain>
    </source>
</reference>